<comment type="caution">
    <text evidence="1">The sequence shown here is derived from an EMBL/GenBank/DDBJ whole genome shotgun (WGS) entry which is preliminary data.</text>
</comment>
<organism evidence="1 2">
    <name type="scientific">Scomber scombrus</name>
    <name type="common">Atlantic mackerel</name>
    <name type="synonym">Scomber vernalis</name>
    <dbReference type="NCBI Taxonomy" id="13677"/>
    <lineage>
        <taxon>Eukaryota</taxon>
        <taxon>Metazoa</taxon>
        <taxon>Chordata</taxon>
        <taxon>Craniata</taxon>
        <taxon>Vertebrata</taxon>
        <taxon>Euteleostomi</taxon>
        <taxon>Actinopterygii</taxon>
        <taxon>Neopterygii</taxon>
        <taxon>Teleostei</taxon>
        <taxon>Neoteleostei</taxon>
        <taxon>Acanthomorphata</taxon>
        <taxon>Pelagiaria</taxon>
        <taxon>Scombriformes</taxon>
        <taxon>Scombridae</taxon>
        <taxon>Scomber</taxon>
    </lineage>
</organism>
<dbReference type="EMBL" id="CAWUFR010000023">
    <property type="protein sequence ID" value="CAK6955971.1"/>
    <property type="molecule type" value="Genomic_DNA"/>
</dbReference>
<gene>
    <name evidence="1" type="ORF">FSCOSCO3_A018267</name>
</gene>
<name>A0AAV1N8Z7_SCOSC</name>
<keyword evidence="2" id="KW-1185">Reference proteome</keyword>
<sequence length="158" mass="18143">MDTVHSNPLVSEFLERPARSTLAQFRKADLLELATLLGWSKTDQVPRKVELRDIVEGLAVSAKLLEVVQVPVAPSVSELFGGTLSFDQYMQLEREKANREKARLQFELEHEKIRAEVALERERLQVEQLKLALIRDVRERREGPVIIRGGKTHWHSPK</sequence>
<evidence type="ECO:0000313" key="1">
    <source>
        <dbReference type="EMBL" id="CAK6955971.1"/>
    </source>
</evidence>
<reference evidence="1 2" key="1">
    <citation type="submission" date="2024-01" db="EMBL/GenBank/DDBJ databases">
        <authorList>
            <person name="Alioto T."/>
            <person name="Alioto T."/>
            <person name="Gomez Garrido J."/>
        </authorList>
    </citation>
    <scope>NUCLEOTIDE SEQUENCE [LARGE SCALE GENOMIC DNA]</scope>
</reference>
<proteinExistence type="predicted"/>
<dbReference type="Proteomes" id="UP001314229">
    <property type="component" value="Unassembled WGS sequence"/>
</dbReference>
<dbReference type="AlphaFoldDB" id="A0AAV1N8Z7"/>
<evidence type="ECO:0000313" key="2">
    <source>
        <dbReference type="Proteomes" id="UP001314229"/>
    </source>
</evidence>
<protein>
    <submittedName>
        <fullName evidence="1">Uncharacterized protein</fullName>
    </submittedName>
</protein>
<accession>A0AAV1N8Z7</accession>